<dbReference type="InterPro" id="IPR007110">
    <property type="entry name" value="Ig-like_dom"/>
</dbReference>
<dbReference type="InterPro" id="IPR013151">
    <property type="entry name" value="Immunoglobulin_dom"/>
</dbReference>
<dbReference type="Gene3D" id="2.60.40.10">
    <property type="entry name" value="Immunoglobulins"/>
    <property type="match status" value="6"/>
</dbReference>
<evidence type="ECO:0000256" key="1">
    <source>
        <dbReference type="ARBA" id="ARBA00022729"/>
    </source>
</evidence>
<feature type="region of interest" description="Disordered" evidence="4">
    <location>
        <begin position="650"/>
        <end position="702"/>
    </location>
</feature>
<evidence type="ECO:0000259" key="7">
    <source>
        <dbReference type="PROSITE" id="PS50835"/>
    </source>
</evidence>
<reference evidence="8 9" key="1">
    <citation type="submission" date="2021-07" db="EMBL/GenBank/DDBJ databases">
        <authorList>
            <person name="Palmer J.M."/>
        </authorList>
    </citation>
    <scope>NUCLEOTIDE SEQUENCE [LARGE SCALE GENOMIC DNA]</scope>
    <source>
        <strain evidence="8 9">AT_MEX2019</strain>
        <tissue evidence="8">Muscle</tissue>
    </source>
</reference>
<dbReference type="EMBL" id="JAHUTI010068992">
    <property type="protein sequence ID" value="MED6253838.1"/>
    <property type="molecule type" value="Genomic_DNA"/>
</dbReference>
<keyword evidence="5" id="KW-0812">Transmembrane</keyword>
<feature type="domain" description="Ig-like" evidence="7">
    <location>
        <begin position="315"/>
        <end position="390"/>
    </location>
</feature>
<feature type="domain" description="Ig-like" evidence="7">
    <location>
        <begin position="223"/>
        <end position="295"/>
    </location>
</feature>
<keyword evidence="5" id="KW-1133">Transmembrane helix</keyword>
<protein>
    <recommendedName>
        <fullName evidence="7">Ig-like domain-containing protein</fullName>
    </recommendedName>
</protein>
<evidence type="ECO:0000256" key="2">
    <source>
        <dbReference type="ARBA" id="ARBA00023157"/>
    </source>
</evidence>
<feature type="chain" id="PRO_5046905973" description="Ig-like domain-containing protein" evidence="6">
    <location>
        <begin position="19"/>
        <end position="702"/>
    </location>
</feature>
<dbReference type="InterPro" id="IPR003599">
    <property type="entry name" value="Ig_sub"/>
</dbReference>
<feature type="compositionally biased region" description="Polar residues" evidence="4">
    <location>
        <begin position="663"/>
        <end position="688"/>
    </location>
</feature>
<feature type="domain" description="Ig-like" evidence="7">
    <location>
        <begin position="406"/>
        <end position="493"/>
    </location>
</feature>
<comment type="caution">
    <text evidence="8">The sequence shown here is derived from an EMBL/GenBank/DDBJ whole genome shotgun (WGS) entry which is preliminary data.</text>
</comment>
<gene>
    <name evidence="8" type="ORF">ATANTOWER_004566</name>
</gene>
<dbReference type="SMART" id="SM00409">
    <property type="entry name" value="IG"/>
    <property type="match status" value="6"/>
</dbReference>
<feature type="domain" description="Ig-like" evidence="7">
    <location>
        <begin position="135"/>
        <end position="215"/>
    </location>
</feature>
<feature type="signal peptide" evidence="6">
    <location>
        <begin position="1"/>
        <end position="18"/>
    </location>
</feature>
<dbReference type="PROSITE" id="PS50835">
    <property type="entry name" value="IG_LIKE"/>
    <property type="match status" value="6"/>
</dbReference>
<feature type="domain" description="Ig-like" evidence="7">
    <location>
        <begin position="45"/>
        <end position="126"/>
    </location>
</feature>
<keyword evidence="9" id="KW-1185">Reference proteome</keyword>
<keyword evidence="3" id="KW-0393">Immunoglobulin domain</keyword>
<evidence type="ECO:0000313" key="9">
    <source>
        <dbReference type="Proteomes" id="UP001345963"/>
    </source>
</evidence>
<evidence type="ECO:0000256" key="4">
    <source>
        <dbReference type="SAM" id="MobiDB-lite"/>
    </source>
</evidence>
<proteinExistence type="predicted"/>
<dbReference type="InterPro" id="IPR050488">
    <property type="entry name" value="Ig_Fc_receptor"/>
</dbReference>
<name>A0ABU7BTY7_9TELE</name>
<evidence type="ECO:0000313" key="8">
    <source>
        <dbReference type="EMBL" id="MED6253838.1"/>
    </source>
</evidence>
<evidence type="ECO:0000256" key="3">
    <source>
        <dbReference type="ARBA" id="ARBA00023319"/>
    </source>
</evidence>
<keyword evidence="5" id="KW-0472">Membrane</keyword>
<accession>A0ABU7BTY7</accession>
<dbReference type="InterPro" id="IPR013783">
    <property type="entry name" value="Ig-like_fold"/>
</dbReference>
<dbReference type="Pfam" id="PF00047">
    <property type="entry name" value="ig"/>
    <property type="match status" value="1"/>
</dbReference>
<evidence type="ECO:0000256" key="5">
    <source>
        <dbReference type="SAM" id="Phobius"/>
    </source>
</evidence>
<dbReference type="InterPro" id="IPR036179">
    <property type="entry name" value="Ig-like_dom_sf"/>
</dbReference>
<evidence type="ECO:0000256" key="6">
    <source>
        <dbReference type="SAM" id="SignalP"/>
    </source>
</evidence>
<dbReference type="Pfam" id="PF13895">
    <property type="entry name" value="Ig_2"/>
    <property type="match status" value="3"/>
</dbReference>
<feature type="transmembrane region" description="Helical" evidence="5">
    <location>
        <begin position="587"/>
        <end position="612"/>
    </location>
</feature>
<dbReference type="InterPro" id="IPR003598">
    <property type="entry name" value="Ig_sub2"/>
</dbReference>
<dbReference type="Proteomes" id="UP001345963">
    <property type="component" value="Unassembled WGS sequence"/>
</dbReference>
<dbReference type="PANTHER" id="PTHR11481">
    <property type="entry name" value="IMMUNOGLOBULIN FC RECEPTOR"/>
    <property type="match status" value="1"/>
</dbReference>
<keyword evidence="2" id="KW-1015">Disulfide bond</keyword>
<dbReference type="SUPFAM" id="SSF48726">
    <property type="entry name" value="Immunoglobulin"/>
    <property type="match status" value="5"/>
</dbReference>
<feature type="domain" description="Ig-like" evidence="7">
    <location>
        <begin position="496"/>
        <end position="560"/>
    </location>
</feature>
<dbReference type="PANTHER" id="PTHR11481:SF112">
    <property type="entry name" value="FC RECEPTOR-LIKE PROTEIN 4-RELATED"/>
    <property type="match status" value="1"/>
</dbReference>
<organism evidence="8 9">
    <name type="scientific">Ataeniobius toweri</name>
    <dbReference type="NCBI Taxonomy" id="208326"/>
    <lineage>
        <taxon>Eukaryota</taxon>
        <taxon>Metazoa</taxon>
        <taxon>Chordata</taxon>
        <taxon>Craniata</taxon>
        <taxon>Vertebrata</taxon>
        <taxon>Euteleostomi</taxon>
        <taxon>Actinopterygii</taxon>
        <taxon>Neopterygii</taxon>
        <taxon>Teleostei</taxon>
        <taxon>Neoteleostei</taxon>
        <taxon>Acanthomorphata</taxon>
        <taxon>Ovalentaria</taxon>
        <taxon>Atherinomorphae</taxon>
        <taxon>Cyprinodontiformes</taxon>
        <taxon>Goodeidae</taxon>
        <taxon>Ataeniobius</taxon>
    </lineage>
</organism>
<keyword evidence="1 6" id="KW-0732">Signal</keyword>
<feature type="compositionally biased region" description="Gly residues" evidence="4">
    <location>
        <begin position="693"/>
        <end position="702"/>
    </location>
</feature>
<sequence>MWFLQVFVLIYLTTVCAAQDESVSPTSSVETDETFMPATAYANNPKVSLIRNLDYDKLYPEESIEFTCNVNVISEWKYEWYHNGMKIEGSSNKNYNIASVTHASNGEYECKVQRGEGPVYISNSISVQVADPPTPTLKLETPWSDVFKTEVLKFSCEVPSAEWTLTWYRDQHKLKEGPPLEITSVSDADGGKYTCKAQLTSRGVWSGPSNPVVISVYDRIPTPTLNIEPLFNPMYIGETVKLNCTVSVSSDWSYEWYRDGTPDPHKTGKEISIKVNLSDKGGYSCKAKRGEKTLTGRSNTVQLDVQEIPVPLLKPKTQWLDVFPSEGVELSCSMPGSSGWTFTWYKNPADDAKDTTTMSNEGESLSITNAKAMHRGKYTCSGKLKERFVSSKNSSEVTLYVYDEKPTVTLQQNPEDNLMHTSDYISFTCHVNVSSGWKYVWYKDKIPLDTSGIVHNISSAKTSQSGSYQCQVKRGAKTTFWSEKSQAVKLTIAERPKAGITLLTGWSEVFSTDSLVLQCDVDESNNWNYTWFKEDKELYSSLKYTVTPQDDPEQSLYTCQGFSDKRPLYSKPSDSYRTKNLLLKRRILLSISGCLFFGIIAVFIGCIALRIFRKPVAVGDKQQEPNLFLTMAQLKDRNDAPCPLVEYITDADLNPPDKEGEENGTSYNETTPLPISSPEEQAVTTNGKDTTENGGGMVSFLH</sequence>
<dbReference type="Pfam" id="PF13927">
    <property type="entry name" value="Ig_3"/>
    <property type="match status" value="1"/>
</dbReference>
<dbReference type="CDD" id="cd00096">
    <property type="entry name" value="Ig"/>
    <property type="match status" value="2"/>
</dbReference>
<dbReference type="SMART" id="SM00408">
    <property type="entry name" value="IGc2"/>
    <property type="match status" value="5"/>
</dbReference>